<dbReference type="Pfam" id="PF00672">
    <property type="entry name" value="HAMP"/>
    <property type="match status" value="1"/>
</dbReference>
<dbReference type="GO" id="GO:0016301">
    <property type="term" value="F:kinase activity"/>
    <property type="evidence" value="ECO:0007669"/>
    <property type="project" value="UniProtKB-KW"/>
</dbReference>
<dbReference type="SMART" id="SM00388">
    <property type="entry name" value="HisKA"/>
    <property type="match status" value="1"/>
</dbReference>
<dbReference type="Gene3D" id="3.30.565.10">
    <property type="entry name" value="Histidine kinase-like ATPase, C-terminal domain"/>
    <property type="match status" value="1"/>
</dbReference>
<dbReference type="PANTHER" id="PTHR43711:SF26">
    <property type="entry name" value="SENSOR HISTIDINE KINASE RCSC"/>
    <property type="match status" value="1"/>
</dbReference>
<dbReference type="PANTHER" id="PTHR43711">
    <property type="entry name" value="TWO-COMPONENT HISTIDINE KINASE"/>
    <property type="match status" value="1"/>
</dbReference>
<dbReference type="SUPFAM" id="SSF55874">
    <property type="entry name" value="ATPase domain of HSP90 chaperone/DNA topoisomerase II/histidine kinase"/>
    <property type="match status" value="1"/>
</dbReference>
<dbReference type="SMART" id="SM00387">
    <property type="entry name" value="HATPase_c"/>
    <property type="match status" value="1"/>
</dbReference>
<dbReference type="PROSITE" id="PS50109">
    <property type="entry name" value="HIS_KIN"/>
    <property type="match status" value="1"/>
</dbReference>
<dbReference type="CDD" id="cd06225">
    <property type="entry name" value="HAMP"/>
    <property type="match status" value="1"/>
</dbReference>
<proteinExistence type="predicted"/>
<feature type="transmembrane region" description="Helical" evidence="8">
    <location>
        <begin position="6"/>
        <end position="30"/>
    </location>
</feature>
<dbReference type="InterPro" id="IPR004358">
    <property type="entry name" value="Sig_transdc_His_kin-like_C"/>
</dbReference>
<dbReference type="InterPro" id="IPR003660">
    <property type="entry name" value="HAMP_dom"/>
</dbReference>
<dbReference type="SMART" id="SM00304">
    <property type="entry name" value="HAMP"/>
    <property type="match status" value="1"/>
</dbReference>
<dbReference type="RefSeq" id="WP_254578045.1">
    <property type="nucleotide sequence ID" value="NZ_CP100595.1"/>
</dbReference>
<evidence type="ECO:0000256" key="6">
    <source>
        <dbReference type="ARBA" id="ARBA00022777"/>
    </source>
</evidence>
<dbReference type="CDD" id="cd16922">
    <property type="entry name" value="HATPase_EvgS-ArcB-TorS-like"/>
    <property type="match status" value="1"/>
</dbReference>
<dbReference type="InterPro" id="IPR036890">
    <property type="entry name" value="HATPase_C_sf"/>
</dbReference>
<dbReference type="EMBL" id="CP100595">
    <property type="protein sequence ID" value="UTJ07871.1"/>
    <property type="molecule type" value="Genomic_DNA"/>
</dbReference>
<dbReference type="Gene3D" id="1.10.287.130">
    <property type="match status" value="1"/>
</dbReference>
<dbReference type="EC" id="2.7.13.3" evidence="3"/>
<evidence type="ECO:0000256" key="1">
    <source>
        <dbReference type="ARBA" id="ARBA00000085"/>
    </source>
</evidence>
<evidence type="ECO:0000259" key="9">
    <source>
        <dbReference type="PROSITE" id="PS50109"/>
    </source>
</evidence>
<dbReference type="SUPFAM" id="SSF47384">
    <property type="entry name" value="Homodimeric domain of signal transducing histidine kinase"/>
    <property type="match status" value="1"/>
</dbReference>
<evidence type="ECO:0000256" key="7">
    <source>
        <dbReference type="ARBA" id="ARBA00023012"/>
    </source>
</evidence>
<evidence type="ECO:0000313" key="11">
    <source>
        <dbReference type="EMBL" id="UTJ07871.1"/>
    </source>
</evidence>
<accession>A0ABY5EAP0</accession>
<keyword evidence="7" id="KW-0902">Two-component regulatory system</keyword>
<name>A0ABY5EAP0_9BACT</name>
<evidence type="ECO:0000256" key="2">
    <source>
        <dbReference type="ARBA" id="ARBA00004370"/>
    </source>
</evidence>
<dbReference type="InterPro" id="IPR005467">
    <property type="entry name" value="His_kinase_dom"/>
</dbReference>
<evidence type="ECO:0000256" key="3">
    <source>
        <dbReference type="ARBA" id="ARBA00012438"/>
    </source>
</evidence>
<feature type="domain" description="HAMP" evidence="10">
    <location>
        <begin position="178"/>
        <end position="230"/>
    </location>
</feature>
<dbReference type="Gene3D" id="6.10.340.10">
    <property type="match status" value="1"/>
</dbReference>
<evidence type="ECO:0000256" key="8">
    <source>
        <dbReference type="SAM" id="Phobius"/>
    </source>
</evidence>
<keyword evidence="6 11" id="KW-0418">Kinase</keyword>
<dbReference type="InterPro" id="IPR003661">
    <property type="entry name" value="HisK_dim/P_dom"/>
</dbReference>
<sequence>MSFKYRFIVSFVLLEIFFILLIVTVNFIAINNSSNKLTNQNIQSNITFMDELLKIPLSIYDIATIDNLILKATNLSYVNSIVVLDFQNKILSKDYNFKHLKLDEFINKNESFSFEKDNEFYEIKIEKIKEEEQLLGTMYIVFDTSENKHFISKNKNNTIMIILVEIFLSTFLSFIIGSKITNKLTRLSEVAEQIGKNKNPEIPYKTSKDEMGILAKSLNKMQEDLIQRSDKLKELAVTLNKQKNELIQAHKAKDAFLANMSHELKTPLNSINVISAIMMKNKQNRLDEEYQKNMTVINRCGKDLLYLINDILDISKLEAKEIKLDFTKVSLCEFIGEIEDMFRPQANEKNLEFIVSCDKSIDFVSIDKNRVNQIIKNLLSNALKFTSKGKIELIVRNKNNEFLEILVKDEGIGIAQNKLEHIFDRFKQADSTTTRKFGGTGLGLAISKELSNLMGGDISVESQENIGTTFIATISIQNSFNSLETTRQVVVDEKSKEFSMNVGVIQTETKINDIYILNNDPVAFLGIVIELNKDFKVKQATNIEKFKELINDIKDEDLVILSLDNTNIDEVKSLDLNNTVVVCEDLKLSENLDKPYEKLFEKNSLLKENLLTYIKDKA</sequence>
<dbReference type="InterPro" id="IPR036097">
    <property type="entry name" value="HisK_dim/P_sf"/>
</dbReference>
<dbReference type="CDD" id="cd00082">
    <property type="entry name" value="HisKA"/>
    <property type="match status" value="1"/>
</dbReference>
<dbReference type="Pfam" id="PF02518">
    <property type="entry name" value="HATPase_c"/>
    <property type="match status" value="1"/>
</dbReference>
<comment type="catalytic activity">
    <reaction evidence="1">
        <text>ATP + protein L-histidine = ADP + protein N-phospho-L-histidine.</text>
        <dbReference type="EC" id="2.7.13.3"/>
    </reaction>
</comment>
<organism evidence="11 12">
    <name type="scientific">Arcobacter roscoffensis</name>
    <dbReference type="NCBI Taxonomy" id="2961520"/>
    <lineage>
        <taxon>Bacteria</taxon>
        <taxon>Pseudomonadati</taxon>
        <taxon>Campylobacterota</taxon>
        <taxon>Epsilonproteobacteria</taxon>
        <taxon>Campylobacterales</taxon>
        <taxon>Arcobacteraceae</taxon>
        <taxon>Arcobacter</taxon>
    </lineage>
</organism>
<dbReference type="PRINTS" id="PR00344">
    <property type="entry name" value="BCTRLSENSOR"/>
</dbReference>
<dbReference type="InterPro" id="IPR050736">
    <property type="entry name" value="Sensor_HK_Regulatory"/>
</dbReference>
<keyword evidence="8" id="KW-0812">Transmembrane</keyword>
<keyword evidence="5" id="KW-0808">Transferase</keyword>
<evidence type="ECO:0000313" key="12">
    <source>
        <dbReference type="Proteomes" id="UP001060012"/>
    </source>
</evidence>
<protein>
    <recommendedName>
        <fullName evidence="3">histidine kinase</fullName>
        <ecNumber evidence="3">2.7.13.3</ecNumber>
    </recommendedName>
</protein>
<keyword evidence="8" id="KW-0472">Membrane</keyword>
<dbReference type="InterPro" id="IPR003594">
    <property type="entry name" value="HATPase_dom"/>
</dbReference>
<evidence type="ECO:0000256" key="5">
    <source>
        <dbReference type="ARBA" id="ARBA00022679"/>
    </source>
</evidence>
<comment type="subcellular location">
    <subcellularLocation>
        <location evidence="2">Membrane</location>
    </subcellularLocation>
</comment>
<feature type="domain" description="Histidine kinase" evidence="9">
    <location>
        <begin position="259"/>
        <end position="478"/>
    </location>
</feature>
<dbReference type="SUPFAM" id="SSF158472">
    <property type="entry name" value="HAMP domain-like"/>
    <property type="match status" value="1"/>
</dbReference>
<dbReference type="Proteomes" id="UP001060012">
    <property type="component" value="Chromosome"/>
</dbReference>
<evidence type="ECO:0000259" key="10">
    <source>
        <dbReference type="PROSITE" id="PS50885"/>
    </source>
</evidence>
<gene>
    <name evidence="11" type="ORF">NJU99_07175</name>
</gene>
<keyword evidence="4" id="KW-0597">Phosphoprotein</keyword>
<evidence type="ECO:0000256" key="4">
    <source>
        <dbReference type="ARBA" id="ARBA00022553"/>
    </source>
</evidence>
<reference evidence="11" key="1">
    <citation type="submission" date="2022-07" db="EMBL/GenBank/DDBJ databases">
        <title>Arcobacter roscoffensis sp. nov., a marine bacterium isolated from coastal seawater collected from Roscoff, France.</title>
        <authorList>
            <person name="Pascual J."/>
            <person name="Lepeaux C."/>
            <person name="Methner A."/>
            <person name="Overmann J."/>
        </authorList>
    </citation>
    <scope>NUCLEOTIDE SEQUENCE</scope>
    <source>
        <strain evidence="11">ARW1-2F2</strain>
    </source>
</reference>
<feature type="transmembrane region" description="Helical" evidence="8">
    <location>
        <begin position="158"/>
        <end position="177"/>
    </location>
</feature>
<dbReference type="Pfam" id="PF00512">
    <property type="entry name" value="HisKA"/>
    <property type="match status" value="1"/>
</dbReference>
<dbReference type="PROSITE" id="PS50885">
    <property type="entry name" value="HAMP"/>
    <property type="match status" value="1"/>
</dbReference>
<keyword evidence="8" id="KW-1133">Transmembrane helix</keyword>
<keyword evidence="12" id="KW-1185">Reference proteome</keyword>